<evidence type="ECO:0000256" key="3">
    <source>
        <dbReference type="ARBA" id="ARBA00012662"/>
    </source>
</evidence>
<evidence type="ECO:0000256" key="2">
    <source>
        <dbReference type="ARBA" id="ARBA00007951"/>
    </source>
</evidence>
<dbReference type="Pfam" id="PF01120">
    <property type="entry name" value="Alpha_L_fucos"/>
    <property type="match status" value="1"/>
</dbReference>
<dbReference type="AlphaFoldDB" id="A0A914D4D2"/>
<evidence type="ECO:0000256" key="1">
    <source>
        <dbReference type="ARBA" id="ARBA00004071"/>
    </source>
</evidence>
<dbReference type="InterPro" id="IPR016186">
    <property type="entry name" value="C-type_lectin-like/link_sf"/>
</dbReference>
<dbReference type="GO" id="GO:0006004">
    <property type="term" value="P:fucose metabolic process"/>
    <property type="evidence" value="ECO:0007669"/>
    <property type="project" value="InterPro"/>
</dbReference>
<dbReference type="GO" id="GO:0005764">
    <property type="term" value="C:lysosome"/>
    <property type="evidence" value="ECO:0007669"/>
    <property type="project" value="TreeGrafter"/>
</dbReference>
<dbReference type="PROSITE" id="PS00615">
    <property type="entry name" value="C_TYPE_LECTIN_1"/>
    <property type="match status" value="1"/>
</dbReference>
<evidence type="ECO:0000256" key="6">
    <source>
        <dbReference type="ARBA" id="ARBA00023157"/>
    </source>
</evidence>
<sequence length="497" mass="55071">MLCSTKANWSSLDSRPLPIWYDQAKFGVQAHWGVYSVPAYGDESFWFNWKELNDSNLANFVQTHYKPGTTYGDFAKEFNALDFDANYFAGLIKGSGAKYFILTAKHSDGFALWPSAVEWNWDSMDVGPAKDLLDTVVTNDRWGSDTSCAHGGFYTCQSQPTTLPTHKWENVVSADKSSRGYRRTMKLDDVYSSDELIAQLAQTISLGGNFVLNIAIDANGRVLPVFEERLKNLGDFVTDHSDAIFSSKPWIYQSDVDSVVYTSQLKNPNNLDPYRLYNPQQQNNTVIYAFVTNWPDDNLVNLTRVVPTSQTTVNLLHGGPGTYSSVPFSQTSTGILVDISNVSLSNFPSSNYVTFDTFVLKIENAADQCPVNWIQNSINQQECLAFGNSTLGWNAANSQCGTLGPGATLTSITSVFENSVIQDLNQGCSNAYIGLYRNSSSSNWQWINGDTSTYTNWGPGYPTNDPNSNCVVINENGGKWANQNCATLSCFICKLKN</sequence>
<name>A0A914D4D2_9BILA</name>
<dbReference type="InterPro" id="IPR016286">
    <property type="entry name" value="FUC_metazoa-typ"/>
</dbReference>
<dbReference type="SMART" id="SM00034">
    <property type="entry name" value="CLECT"/>
    <property type="match status" value="1"/>
</dbReference>
<dbReference type="SUPFAM" id="SSF51445">
    <property type="entry name" value="(Trans)glycosidases"/>
    <property type="match status" value="1"/>
</dbReference>
<dbReference type="InterPro" id="IPR018378">
    <property type="entry name" value="C-type_lectin_CS"/>
</dbReference>
<keyword evidence="6" id="KW-1015">Disulfide bond</keyword>
<dbReference type="InterPro" id="IPR001304">
    <property type="entry name" value="C-type_lectin-like"/>
</dbReference>
<dbReference type="GO" id="GO:0004560">
    <property type="term" value="F:alpha-L-fucosidase activity"/>
    <property type="evidence" value="ECO:0007669"/>
    <property type="project" value="UniProtKB-EC"/>
</dbReference>
<dbReference type="PANTHER" id="PTHR10030:SF37">
    <property type="entry name" value="ALPHA-L-FUCOSIDASE-RELATED"/>
    <property type="match status" value="1"/>
</dbReference>
<dbReference type="InterPro" id="IPR016187">
    <property type="entry name" value="CTDL_fold"/>
</dbReference>
<evidence type="ECO:0000256" key="4">
    <source>
        <dbReference type="ARBA" id="ARBA00022729"/>
    </source>
</evidence>
<dbReference type="PANTHER" id="PTHR10030">
    <property type="entry name" value="ALPHA-L-FUCOSIDASE"/>
    <property type="match status" value="1"/>
</dbReference>
<proteinExistence type="inferred from homology"/>
<evidence type="ECO:0000259" key="8">
    <source>
        <dbReference type="PROSITE" id="PS50041"/>
    </source>
</evidence>
<dbReference type="InterPro" id="IPR057739">
    <property type="entry name" value="Glyco_hydro_29_N"/>
</dbReference>
<dbReference type="SUPFAM" id="SSF56436">
    <property type="entry name" value="C-type lectin-like"/>
    <property type="match status" value="1"/>
</dbReference>
<organism evidence="9 10">
    <name type="scientific">Acrobeloides nanus</name>
    <dbReference type="NCBI Taxonomy" id="290746"/>
    <lineage>
        <taxon>Eukaryota</taxon>
        <taxon>Metazoa</taxon>
        <taxon>Ecdysozoa</taxon>
        <taxon>Nematoda</taxon>
        <taxon>Chromadorea</taxon>
        <taxon>Rhabditida</taxon>
        <taxon>Tylenchina</taxon>
        <taxon>Cephalobomorpha</taxon>
        <taxon>Cephaloboidea</taxon>
        <taxon>Cephalobidae</taxon>
        <taxon>Acrobeloides</taxon>
    </lineage>
</organism>
<dbReference type="InterPro" id="IPR017853">
    <property type="entry name" value="GH"/>
</dbReference>
<dbReference type="Pfam" id="PF00059">
    <property type="entry name" value="Lectin_C"/>
    <property type="match status" value="1"/>
</dbReference>
<evidence type="ECO:0000256" key="5">
    <source>
        <dbReference type="ARBA" id="ARBA00022801"/>
    </source>
</evidence>
<keyword evidence="7" id="KW-0326">Glycosidase</keyword>
<dbReference type="Gene3D" id="3.10.100.10">
    <property type="entry name" value="Mannose-Binding Protein A, subunit A"/>
    <property type="match status" value="1"/>
</dbReference>
<dbReference type="InterPro" id="IPR013780">
    <property type="entry name" value="Glyco_hydro_b"/>
</dbReference>
<comment type="similarity">
    <text evidence="2">Belongs to the glycosyl hydrolase 29 family.</text>
</comment>
<protein>
    <recommendedName>
        <fullName evidence="3">alpha-L-fucosidase</fullName>
        <ecNumber evidence="3">3.2.1.51</ecNumber>
    </recommendedName>
</protein>
<dbReference type="InterPro" id="IPR031919">
    <property type="entry name" value="Fucosidase_C"/>
</dbReference>
<dbReference type="PROSITE" id="PS50041">
    <property type="entry name" value="C_TYPE_LECTIN_2"/>
    <property type="match status" value="1"/>
</dbReference>
<dbReference type="WBParaSite" id="ACRNAN_scaffold1759.g22418.t1">
    <property type="protein sequence ID" value="ACRNAN_scaffold1759.g22418.t1"/>
    <property type="gene ID" value="ACRNAN_scaffold1759.g22418"/>
</dbReference>
<dbReference type="CDD" id="cd00037">
    <property type="entry name" value="CLECT"/>
    <property type="match status" value="1"/>
</dbReference>
<dbReference type="Gene3D" id="2.60.40.1180">
    <property type="entry name" value="Golgi alpha-mannosidase II"/>
    <property type="match status" value="1"/>
</dbReference>
<dbReference type="InterPro" id="IPR000933">
    <property type="entry name" value="Glyco_hydro_29"/>
</dbReference>
<dbReference type="SMART" id="SM00812">
    <property type="entry name" value="Alpha_L_fucos"/>
    <property type="match status" value="1"/>
</dbReference>
<dbReference type="Pfam" id="PF16757">
    <property type="entry name" value="Fucosidase_C"/>
    <property type="match status" value="1"/>
</dbReference>
<evidence type="ECO:0000313" key="10">
    <source>
        <dbReference type="WBParaSite" id="ACRNAN_scaffold1759.g22418.t1"/>
    </source>
</evidence>
<reference evidence="10" key="1">
    <citation type="submission" date="2022-11" db="UniProtKB">
        <authorList>
            <consortium name="WormBaseParasite"/>
        </authorList>
    </citation>
    <scope>IDENTIFICATION</scope>
</reference>
<accession>A0A914D4D2</accession>
<keyword evidence="9" id="KW-1185">Reference proteome</keyword>
<keyword evidence="5" id="KW-0378">Hydrolase</keyword>
<dbReference type="Proteomes" id="UP000887540">
    <property type="component" value="Unplaced"/>
</dbReference>
<comment type="function">
    <text evidence="1">Alpha-L-fucosidase is responsible for hydrolyzing the alpha-1,6-linked fucose joined to the reducing-end N-acetylglucosamine of the carbohydrate moieties of glycoproteins.</text>
</comment>
<evidence type="ECO:0000256" key="7">
    <source>
        <dbReference type="ARBA" id="ARBA00023295"/>
    </source>
</evidence>
<dbReference type="EC" id="3.2.1.51" evidence="3"/>
<dbReference type="Gene3D" id="3.20.20.80">
    <property type="entry name" value="Glycosidases"/>
    <property type="match status" value="2"/>
</dbReference>
<evidence type="ECO:0000313" key="9">
    <source>
        <dbReference type="Proteomes" id="UP000887540"/>
    </source>
</evidence>
<dbReference type="GO" id="GO:0016139">
    <property type="term" value="P:glycoside catabolic process"/>
    <property type="evidence" value="ECO:0007669"/>
    <property type="project" value="TreeGrafter"/>
</dbReference>
<feature type="domain" description="C-type lectin" evidence="8">
    <location>
        <begin position="379"/>
        <end position="494"/>
    </location>
</feature>
<dbReference type="PRINTS" id="PR00741">
    <property type="entry name" value="GLHYDRLASE29"/>
</dbReference>
<keyword evidence="4" id="KW-0732">Signal</keyword>